<protein>
    <submittedName>
        <fullName evidence="1">Uncharacterized protein</fullName>
    </submittedName>
</protein>
<gene>
    <name evidence="1" type="ORF">NM688_g7004</name>
</gene>
<proteinExistence type="predicted"/>
<sequence length="800" mass="90251">MFSVLWKLFLDILVTSEGAQGLGLSSATPLLRAYAIQVLVSTCGHLATFNIEVDLSSDYSRCLPESHGNPAIQKMHTDPKFLQNHLSLVPGNARVTFSGMPSQQKALLRSITGTDEPERTLYWPFSDFLTYLSGRIYDSLPVEVKKDNAVIEFVPNGNRYMVGHPDTSELATPSAPECVGVEGSRAEFLVGRRLDGTPEYGTIPYHRVSTFMKIKPGNRHRASQLISYACHYLQARPDRPGVYCLAACSCFYQMSWVDSSGSTISPQYEWKNGRRYQLDPLLCFLYSLYVPPVGHITKDPTINVHHVKTHRKPTWDICSGGKTYEKCKLVSCQPPWGRRTAVFLHVKEGQETVIKDYYRNNKRRFKEEDIINQCHSDGFVPGVVRLEYHGEVKANGEAITTAPRAELESSNDHISECRTKMRFIFSSIGQKLDKVSSLKELLMVFFDLNEIHRGLLHAGVLHWDISANNILIRPKHRSSKGDVQLSSNPKLISDILWTETTKTTEDRSTCLLIDFDNSANLSACTQNATESVKVLAQRTGTPMYIARSIAAGTVLAKQRHRKFYPMPELSGKAKELYDDAWGPAHYEEYCDRNGTYHGSIVPDHTTLRALYTELSTMPVCHRPHHDVESMFWTLFVTVLKAVPKSDLEDVQLGEFLSTWEIFEKHTISTLQPTAVDARDVILRDLVDDGPECLTNILHPAFFKTPLPKLLAGLAVHISPEYDLLQDVSKADHLHEAWRRLLLECLVEIDDSPELDVELDPGARRGRKLKRGRLNISNEEDADSDDDEDSRGKPRPRTAEP</sequence>
<evidence type="ECO:0000313" key="2">
    <source>
        <dbReference type="Proteomes" id="UP001148662"/>
    </source>
</evidence>
<name>A0ACC1SA54_9APHY</name>
<accession>A0ACC1SA54</accession>
<reference evidence="1" key="1">
    <citation type="submission" date="2022-07" db="EMBL/GenBank/DDBJ databases">
        <title>Genome Sequence of Phlebia brevispora.</title>
        <authorList>
            <person name="Buettner E."/>
        </authorList>
    </citation>
    <scope>NUCLEOTIDE SEQUENCE</scope>
    <source>
        <strain evidence="1">MPL23</strain>
    </source>
</reference>
<comment type="caution">
    <text evidence="1">The sequence shown here is derived from an EMBL/GenBank/DDBJ whole genome shotgun (WGS) entry which is preliminary data.</text>
</comment>
<keyword evidence="2" id="KW-1185">Reference proteome</keyword>
<organism evidence="1 2">
    <name type="scientific">Phlebia brevispora</name>
    <dbReference type="NCBI Taxonomy" id="194682"/>
    <lineage>
        <taxon>Eukaryota</taxon>
        <taxon>Fungi</taxon>
        <taxon>Dikarya</taxon>
        <taxon>Basidiomycota</taxon>
        <taxon>Agaricomycotina</taxon>
        <taxon>Agaricomycetes</taxon>
        <taxon>Polyporales</taxon>
        <taxon>Meruliaceae</taxon>
        <taxon>Phlebia</taxon>
    </lineage>
</organism>
<dbReference type="EMBL" id="JANHOG010001551">
    <property type="protein sequence ID" value="KAJ3535256.1"/>
    <property type="molecule type" value="Genomic_DNA"/>
</dbReference>
<dbReference type="Proteomes" id="UP001148662">
    <property type="component" value="Unassembled WGS sequence"/>
</dbReference>
<evidence type="ECO:0000313" key="1">
    <source>
        <dbReference type="EMBL" id="KAJ3535256.1"/>
    </source>
</evidence>